<dbReference type="InterPro" id="IPR011990">
    <property type="entry name" value="TPR-like_helical_dom_sf"/>
</dbReference>
<protein>
    <submittedName>
        <fullName evidence="1">Tetratricopeptide repeat protein</fullName>
    </submittedName>
</protein>
<comment type="caution">
    <text evidence="1">The sequence shown here is derived from an EMBL/GenBank/DDBJ whole genome shotgun (WGS) entry which is preliminary data.</text>
</comment>
<accession>A0ABV5GTN7</accession>
<dbReference type="SUPFAM" id="SSF48452">
    <property type="entry name" value="TPR-like"/>
    <property type="match status" value="1"/>
</dbReference>
<name>A0ABV5GTN7_9FLAO</name>
<dbReference type="RefSeq" id="WP_236458528.1">
    <property type="nucleotide sequence ID" value="NZ_CBCSGE010000001.1"/>
</dbReference>
<keyword evidence="2" id="KW-1185">Reference proteome</keyword>
<organism evidence="1 2">
    <name type="scientific">Flavobacterium jumunjinense</name>
    <dbReference type="NCBI Taxonomy" id="998845"/>
    <lineage>
        <taxon>Bacteria</taxon>
        <taxon>Pseudomonadati</taxon>
        <taxon>Bacteroidota</taxon>
        <taxon>Flavobacteriia</taxon>
        <taxon>Flavobacteriales</taxon>
        <taxon>Flavobacteriaceae</taxon>
        <taxon>Flavobacterium</taxon>
    </lineage>
</organism>
<dbReference type="Proteomes" id="UP001589607">
    <property type="component" value="Unassembled WGS sequence"/>
</dbReference>
<proteinExistence type="predicted"/>
<reference evidence="1 2" key="1">
    <citation type="submission" date="2024-09" db="EMBL/GenBank/DDBJ databases">
        <authorList>
            <person name="Sun Q."/>
            <person name="Mori K."/>
        </authorList>
    </citation>
    <scope>NUCLEOTIDE SEQUENCE [LARGE SCALE GENOMIC DNA]</scope>
    <source>
        <strain evidence="1 2">CECT 7955</strain>
    </source>
</reference>
<evidence type="ECO:0000313" key="2">
    <source>
        <dbReference type="Proteomes" id="UP001589607"/>
    </source>
</evidence>
<dbReference type="Gene3D" id="1.25.40.10">
    <property type="entry name" value="Tetratricopeptide repeat domain"/>
    <property type="match status" value="2"/>
</dbReference>
<dbReference type="EMBL" id="JBHMEY010000094">
    <property type="protein sequence ID" value="MFB9098753.1"/>
    <property type="molecule type" value="Genomic_DNA"/>
</dbReference>
<sequence>MRVVLSLFFFQSILLTCFSQTNTIQTKKEQQQVIIDEYHTNCATKFNYYYQMAQWQECLDAGLKKDATIAYLWQQKAMPLFKTRKYEAGMVFLDKAVALDEEKWLDYRAFIKCIFAKTYKEAIVDFEKCKLMRGNTYVMDHTYDFHIALSYLQLNEFKKAEAIFKADIEDQISKYKEAHYLDLFYYGITLYEQKRWDKAISIFDKALGQYSEFSDVKFYKGICLVQLGKKEEAKIIFEESQNDFKNGYTINEDQIFYETYPYQVKRKE</sequence>
<dbReference type="Pfam" id="PF14559">
    <property type="entry name" value="TPR_19"/>
    <property type="match status" value="1"/>
</dbReference>
<gene>
    <name evidence="1" type="ORF">ACFFVF_19790</name>
</gene>
<evidence type="ECO:0000313" key="1">
    <source>
        <dbReference type="EMBL" id="MFB9098753.1"/>
    </source>
</evidence>